<organism evidence="1 2">
    <name type="scientific">Vararia minispora EC-137</name>
    <dbReference type="NCBI Taxonomy" id="1314806"/>
    <lineage>
        <taxon>Eukaryota</taxon>
        <taxon>Fungi</taxon>
        <taxon>Dikarya</taxon>
        <taxon>Basidiomycota</taxon>
        <taxon>Agaricomycotina</taxon>
        <taxon>Agaricomycetes</taxon>
        <taxon>Russulales</taxon>
        <taxon>Lachnocladiaceae</taxon>
        <taxon>Vararia</taxon>
    </lineage>
</organism>
<evidence type="ECO:0000313" key="1">
    <source>
        <dbReference type="EMBL" id="KAI0026931.1"/>
    </source>
</evidence>
<dbReference type="EMBL" id="MU274102">
    <property type="protein sequence ID" value="KAI0026931.1"/>
    <property type="molecule type" value="Genomic_DNA"/>
</dbReference>
<comment type="caution">
    <text evidence="1">The sequence shown here is derived from an EMBL/GenBank/DDBJ whole genome shotgun (WGS) entry which is preliminary data.</text>
</comment>
<evidence type="ECO:0000313" key="2">
    <source>
        <dbReference type="Proteomes" id="UP000814128"/>
    </source>
</evidence>
<accession>A0ACB8Q5Q0</accession>
<protein>
    <submittedName>
        <fullName evidence="1">Uncharacterized protein</fullName>
    </submittedName>
</protein>
<sequence length="251" mass="26669">MHESDDQADDRPLSYAAANSGSNLDANALADSPQGDNPDDNGSAHDIAPQPRPCLCPRMVRRTLSQRILSKSPSHDSLCNSSLVHKDDEPLSSPCATDGLAEDNAQEWQEDAVEPERASERVSSVEGSSEKGGADHRAVREGPCKGAMSEDADPAVVRLVVHTAGTDKGAGVGTGVIPPTNNGQNDGSCVLTTLLCRSSRAKRKTQKAIAFAQEAHGCETRWYHVTCVKIGTARAVWICEACTAEGKKPRK</sequence>
<keyword evidence="2" id="KW-1185">Reference proteome</keyword>
<gene>
    <name evidence="1" type="ORF">K488DRAFT_74959</name>
</gene>
<name>A0ACB8Q5Q0_9AGAM</name>
<proteinExistence type="predicted"/>
<dbReference type="Proteomes" id="UP000814128">
    <property type="component" value="Unassembled WGS sequence"/>
</dbReference>
<reference evidence="1" key="1">
    <citation type="submission" date="2021-02" db="EMBL/GenBank/DDBJ databases">
        <authorList>
            <consortium name="DOE Joint Genome Institute"/>
            <person name="Ahrendt S."/>
            <person name="Looney B.P."/>
            <person name="Miyauchi S."/>
            <person name="Morin E."/>
            <person name="Drula E."/>
            <person name="Courty P.E."/>
            <person name="Chicoki N."/>
            <person name="Fauchery L."/>
            <person name="Kohler A."/>
            <person name="Kuo A."/>
            <person name="Labutti K."/>
            <person name="Pangilinan J."/>
            <person name="Lipzen A."/>
            <person name="Riley R."/>
            <person name="Andreopoulos W."/>
            <person name="He G."/>
            <person name="Johnson J."/>
            <person name="Barry K.W."/>
            <person name="Grigoriev I.V."/>
            <person name="Nagy L."/>
            <person name="Hibbett D."/>
            <person name="Henrissat B."/>
            <person name="Matheny P.B."/>
            <person name="Labbe J."/>
            <person name="Martin F."/>
        </authorList>
    </citation>
    <scope>NUCLEOTIDE SEQUENCE</scope>
    <source>
        <strain evidence="1">EC-137</strain>
    </source>
</reference>
<reference evidence="1" key="2">
    <citation type="journal article" date="2022" name="New Phytol.">
        <title>Evolutionary transition to the ectomycorrhizal habit in the genomes of a hyperdiverse lineage of mushroom-forming fungi.</title>
        <authorList>
            <person name="Looney B."/>
            <person name="Miyauchi S."/>
            <person name="Morin E."/>
            <person name="Drula E."/>
            <person name="Courty P.E."/>
            <person name="Kohler A."/>
            <person name="Kuo A."/>
            <person name="LaButti K."/>
            <person name="Pangilinan J."/>
            <person name="Lipzen A."/>
            <person name="Riley R."/>
            <person name="Andreopoulos W."/>
            <person name="He G."/>
            <person name="Johnson J."/>
            <person name="Nolan M."/>
            <person name="Tritt A."/>
            <person name="Barry K.W."/>
            <person name="Grigoriev I.V."/>
            <person name="Nagy L.G."/>
            <person name="Hibbett D."/>
            <person name="Henrissat B."/>
            <person name="Matheny P.B."/>
            <person name="Labbe J."/>
            <person name="Martin F.M."/>
        </authorList>
    </citation>
    <scope>NUCLEOTIDE SEQUENCE</scope>
    <source>
        <strain evidence="1">EC-137</strain>
    </source>
</reference>